<organism evidence="9 10">
    <name type="scientific">Waltera acetigignens</name>
    <dbReference type="NCBI Taxonomy" id="2981769"/>
    <lineage>
        <taxon>Bacteria</taxon>
        <taxon>Bacillati</taxon>
        <taxon>Bacillota</taxon>
        <taxon>Clostridia</taxon>
        <taxon>Lachnospirales</taxon>
        <taxon>Lachnospiraceae</taxon>
        <taxon>Waltera</taxon>
    </lineage>
</organism>
<evidence type="ECO:0000256" key="1">
    <source>
        <dbReference type="ARBA" id="ARBA00004651"/>
    </source>
</evidence>
<keyword evidence="7 8" id="KW-0472">Membrane</keyword>
<proteinExistence type="inferred from homology"/>
<evidence type="ECO:0000256" key="8">
    <source>
        <dbReference type="SAM" id="Phobius"/>
    </source>
</evidence>
<dbReference type="GO" id="GO:0005886">
    <property type="term" value="C:plasma membrane"/>
    <property type="evidence" value="ECO:0007669"/>
    <property type="project" value="UniProtKB-SubCell"/>
</dbReference>
<evidence type="ECO:0000313" key="9">
    <source>
        <dbReference type="EMBL" id="MCC2120909.1"/>
    </source>
</evidence>
<evidence type="ECO:0000256" key="7">
    <source>
        <dbReference type="ARBA" id="ARBA00023136"/>
    </source>
</evidence>
<keyword evidence="5 8" id="KW-0812">Transmembrane</keyword>
<dbReference type="PANTHER" id="PTHR34979">
    <property type="entry name" value="INNER MEMBRANE PROTEIN YGAZ"/>
    <property type="match status" value="1"/>
</dbReference>
<feature type="transmembrane region" description="Helical" evidence="8">
    <location>
        <begin position="12"/>
        <end position="33"/>
    </location>
</feature>
<name>A0AAE3A3V6_9FIRM</name>
<evidence type="ECO:0000256" key="6">
    <source>
        <dbReference type="ARBA" id="ARBA00022989"/>
    </source>
</evidence>
<feature type="transmembrane region" description="Helical" evidence="8">
    <location>
        <begin position="192"/>
        <end position="222"/>
    </location>
</feature>
<keyword evidence="10" id="KW-1185">Reference proteome</keyword>
<dbReference type="GO" id="GO:1903785">
    <property type="term" value="P:L-valine transmembrane transport"/>
    <property type="evidence" value="ECO:0007669"/>
    <property type="project" value="TreeGrafter"/>
</dbReference>
<reference evidence="9 10" key="1">
    <citation type="submission" date="2021-10" db="EMBL/GenBank/DDBJ databases">
        <title>Anaerobic single-cell dispensing facilitates the cultivation of human gut bacteria.</title>
        <authorList>
            <person name="Afrizal A."/>
        </authorList>
    </citation>
    <scope>NUCLEOTIDE SEQUENCE [LARGE SCALE GENOMIC DNA]</scope>
    <source>
        <strain evidence="9 10">CLA-AA-H273</strain>
    </source>
</reference>
<dbReference type="EMBL" id="JAJEPV010000048">
    <property type="protein sequence ID" value="MCC2120909.1"/>
    <property type="molecule type" value="Genomic_DNA"/>
</dbReference>
<comment type="caution">
    <text evidence="9">The sequence shown here is derived from an EMBL/GenBank/DDBJ whole genome shotgun (WGS) entry which is preliminary data.</text>
</comment>
<protein>
    <submittedName>
        <fullName evidence="9">AzlC family ABC transporter permease</fullName>
    </submittedName>
</protein>
<dbReference type="AlphaFoldDB" id="A0AAE3A3V6"/>
<comment type="subcellular location">
    <subcellularLocation>
        <location evidence="1">Cell membrane</location>
        <topology evidence="1">Multi-pass membrane protein</topology>
    </subcellularLocation>
</comment>
<evidence type="ECO:0000256" key="5">
    <source>
        <dbReference type="ARBA" id="ARBA00022692"/>
    </source>
</evidence>
<evidence type="ECO:0000256" key="3">
    <source>
        <dbReference type="ARBA" id="ARBA00022448"/>
    </source>
</evidence>
<feature type="transmembrane region" description="Helical" evidence="8">
    <location>
        <begin position="130"/>
        <end position="151"/>
    </location>
</feature>
<keyword evidence="4" id="KW-1003">Cell membrane</keyword>
<gene>
    <name evidence="9" type="ORF">LKD75_15155</name>
</gene>
<accession>A0AAE3A3V6</accession>
<sequence>MESKVKELRYAIVQSIPVMLGYLFLGFAFGLMLNDAGYGFWWAFFISLFVYAGSMQFVLVTLLTAGASLWYTLIMTLFVNGRHIFYGLSFVENFKKMGITYPYMIFSLTDETFSLLCDLKVPEGMREERVSFYISLLDHCYWILGSCVGALAGRVLPIDTTGIDFSMTALFTVIVVNQWMDTKEHKPAVIGGVVGVLCLLVLGADTFLLPALTITAIILLGVKKKCYIPSQS</sequence>
<dbReference type="PANTHER" id="PTHR34979:SF1">
    <property type="entry name" value="INNER MEMBRANE PROTEIN YGAZ"/>
    <property type="match status" value="1"/>
</dbReference>
<feature type="transmembrane region" description="Helical" evidence="8">
    <location>
        <begin position="39"/>
        <end position="62"/>
    </location>
</feature>
<evidence type="ECO:0000313" key="10">
    <source>
        <dbReference type="Proteomes" id="UP001197795"/>
    </source>
</evidence>
<evidence type="ECO:0000256" key="4">
    <source>
        <dbReference type="ARBA" id="ARBA00022475"/>
    </source>
</evidence>
<keyword evidence="3" id="KW-0813">Transport</keyword>
<dbReference type="Pfam" id="PF03591">
    <property type="entry name" value="AzlC"/>
    <property type="match status" value="1"/>
</dbReference>
<evidence type="ECO:0000256" key="2">
    <source>
        <dbReference type="ARBA" id="ARBA00010735"/>
    </source>
</evidence>
<dbReference type="RefSeq" id="WP_227733796.1">
    <property type="nucleotide sequence ID" value="NZ_JAJEPV010000048.1"/>
</dbReference>
<comment type="similarity">
    <text evidence="2">Belongs to the AzlC family.</text>
</comment>
<dbReference type="Proteomes" id="UP001197795">
    <property type="component" value="Unassembled WGS sequence"/>
</dbReference>
<keyword evidence="6 8" id="KW-1133">Transmembrane helix</keyword>
<dbReference type="InterPro" id="IPR011606">
    <property type="entry name" value="Brnchd-chn_aa_trnsp_permease"/>
</dbReference>
<feature type="transmembrane region" description="Helical" evidence="8">
    <location>
        <begin position="69"/>
        <end position="88"/>
    </location>
</feature>